<gene>
    <name evidence="1" type="ORF">MchiMG62_22480</name>
</gene>
<accession>A0ABN5XKD0</accession>
<evidence type="ECO:0000313" key="2">
    <source>
        <dbReference type="Proteomes" id="UP000824969"/>
    </source>
</evidence>
<name>A0ABN5XKD0_9EURY</name>
<dbReference type="Proteomes" id="UP000824969">
    <property type="component" value="Chromosome"/>
</dbReference>
<dbReference type="EMBL" id="AP019781">
    <property type="protein sequence ID" value="BBL69067.1"/>
    <property type="molecule type" value="Genomic_DNA"/>
</dbReference>
<organism evidence="1 2">
    <name type="scientific">Methanoculleus chikugoensis</name>
    <dbReference type="NCBI Taxonomy" id="118126"/>
    <lineage>
        <taxon>Archaea</taxon>
        <taxon>Methanobacteriati</taxon>
        <taxon>Methanobacteriota</taxon>
        <taxon>Stenosarchaea group</taxon>
        <taxon>Methanomicrobia</taxon>
        <taxon>Methanomicrobiales</taxon>
        <taxon>Methanomicrobiaceae</taxon>
        <taxon>Methanoculleus</taxon>
    </lineage>
</organism>
<protein>
    <submittedName>
        <fullName evidence="1">Uncharacterized protein</fullName>
    </submittedName>
</protein>
<keyword evidence="2" id="KW-1185">Reference proteome</keyword>
<proteinExistence type="predicted"/>
<reference evidence="1 2" key="1">
    <citation type="submission" date="2019-06" db="EMBL/GenBank/DDBJ databases">
        <title>Complete genome sequence of Methanoculleus chikugoensis strain MG62.</title>
        <authorList>
            <person name="Asakawa S."/>
            <person name="Dianou D."/>
        </authorList>
    </citation>
    <scope>NUCLEOTIDE SEQUENCE [LARGE SCALE GENOMIC DNA]</scope>
    <source>
        <strain evidence="1 2">MG62</strain>
    </source>
</reference>
<evidence type="ECO:0000313" key="1">
    <source>
        <dbReference type="EMBL" id="BBL69067.1"/>
    </source>
</evidence>
<sequence>MQIAPAPYSNNEVMFTGFATLYAENMILEATRNKFSMNYYPNICSPHSVKGHAIGITCDSAHTFYPKIIPTTNVISTTAPAQGFVIIL</sequence>